<protein>
    <submittedName>
        <fullName evidence="1">Uncharacterized protein</fullName>
    </submittedName>
</protein>
<keyword evidence="2" id="KW-1185">Reference proteome</keyword>
<name>A0ABQ5DNW1_9ASTR</name>
<sequence>MMILSMISPFVFDEFSLAFVKHLDEKHVTWARFGEKLDKNTTLQACNDVEFLIKSVNSQCVKTASEITPDAARIEERWRQPDGVTIADKEKPIEDSMG</sequence>
<proteinExistence type="predicted"/>
<comment type="caution">
    <text evidence="1">The sequence shown here is derived from an EMBL/GenBank/DDBJ whole genome shotgun (WGS) entry which is preliminary data.</text>
</comment>
<gene>
    <name evidence="1" type="ORF">Tco_0940755</name>
</gene>
<reference evidence="1" key="2">
    <citation type="submission" date="2022-01" db="EMBL/GenBank/DDBJ databases">
        <authorList>
            <person name="Yamashiro T."/>
            <person name="Shiraishi A."/>
            <person name="Satake H."/>
            <person name="Nakayama K."/>
        </authorList>
    </citation>
    <scope>NUCLEOTIDE SEQUENCE</scope>
</reference>
<dbReference type="Proteomes" id="UP001151760">
    <property type="component" value="Unassembled WGS sequence"/>
</dbReference>
<evidence type="ECO:0000313" key="2">
    <source>
        <dbReference type="Proteomes" id="UP001151760"/>
    </source>
</evidence>
<dbReference type="EMBL" id="BQNB010015512">
    <property type="protein sequence ID" value="GJT40890.1"/>
    <property type="molecule type" value="Genomic_DNA"/>
</dbReference>
<accession>A0ABQ5DNW1</accession>
<evidence type="ECO:0000313" key="1">
    <source>
        <dbReference type="EMBL" id="GJT40890.1"/>
    </source>
</evidence>
<reference evidence="1" key="1">
    <citation type="journal article" date="2022" name="Int. J. Mol. Sci.">
        <title>Draft Genome of Tanacetum Coccineum: Genomic Comparison of Closely Related Tanacetum-Family Plants.</title>
        <authorList>
            <person name="Yamashiro T."/>
            <person name="Shiraishi A."/>
            <person name="Nakayama K."/>
            <person name="Satake H."/>
        </authorList>
    </citation>
    <scope>NUCLEOTIDE SEQUENCE</scope>
</reference>
<organism evidence="1 2">
    <name type="scientific">Tanacetum coccineum</name>
    <dbReference type="NCBI Taxonomy" id="301880"/>
    <lineage>
        <taxon>Eukaryota</taxon>
        <taxon>Viridiplantae</taxon>
        <taxon>Streptophyta</taxon>
        <taxon>Embryophyta</taxon>
        <taxon>Tracheophyta</taxon>
        <taxon>Spermatophyta</taxon>
        <taxon>Magnoliopsida</taxon>
        <taxon>eudicotyledons</taxon>
        <taxon>Gunneridae</taxon>
        <taxon>Pentapetalae</taxon>
        <taxon>asterids</taxon>
        <taxon>campanulids</taxon>
        <taxon>Asterales</taxon>
        <taxon>Asteraceae</taxon>
        <taxon>Asteroideae</taxon>
        <taxon>Anthemideae</taxon>
        <taxon>Anthemidinae</taxon>
        <taxon>Tanacetum</taxon>
    </lineage>
</organism>